<sequence length="108" mass="12559">MQSFIERKDTRDGDLKLKQPQRDLNESQNATTGKSPFEALYGFTASHNERVLRELSEIELSYDPNHTQRIAELGANKNRYLTTAHSSQLKLWEPHADEHDEVIYDDKE</sequence>
<proteinExistence type="predicted"/>
<accession>A0ABD2W156</accession>
<organism evidence="2 3">
    <name type="scientific">Trichogramma kaykai</name>
    <dbReference type="NCBI Taxonomy" id="54128"/>
    <lineage>
        <taxon>Eukaryota</taxon>
        <taxon>Metazoa</taxon>
        <taxon>Ecdysozoa</taxon>
        <taxon>Arthropoda</taxon>
        <taxon>Hexapoda</taxon>
        <taxon>Insecta</taxon>
        <taxon>Pterygota</taxon>
        <taxon>Neoptera</taxon>
        <taxon>Endopterygota</taxon>
        <taxon>Hymenoptera</taxon>
        <taxon>Apocrita</taxon>
        <taxon>Proctotrupomorpha</taxon>
        <taxon>Chalcidoidea</taxon>
        <taxon>Trichogrammatidae</taxon>
        <taxon>Trichogramma</taxon>
    </lineage>
</organism>
<evidence type="ECO:0000313" key="2">
    <source>
        <dbReference type="EMBL" id="KAL3386535.1"/>
    </source>
</evidence>
<dbReference type="Proteomes" id="UP001627154">
    <property type="component" value="Unassembled WGS sequence"/>
</dbReference>
<dbReference type="AlphaFoldDB" id="A0ABD2W156"/>
<protein>
    <submittedName>
        <fullName evidence="2">Uncharacterized protein</fullName>
    </submittedName>
</protein>
<feature type="compositionally biased region" description="Basic and acidic residues" evidence="1">
    <location>
        <begin position="1"/>
        <end position="25"/>
    </location>
</feature>
<evidence type="ECO:0000313" key="3">
    <source>
        <dbReference type="Proteomes" id="UP001627154"/>
    </source>
</evidence>
<dbReference type="EMBL" id="JBJJXI010000146">
    <property type="protein sequence ID" value="KAL3386535.1"/>
    <property type="molecule type" value="Genomic_DNA"/>
</dbReference>
<reference evidence="2 3" key="1">
    <citation type="journal article" date="2024" name="bioRxiv">
        <title>A reference genome for Trichogramma kaykai: A tiny desert-dwelling parasitoid wasp with competing sex-ratio distorters.</title>
        <authorList>
            <person name="Culotta J."/>
            <person name="Lindsey A.R."/>
        </authorList>
    </citation>
    <scope>NUCLEOTIDE SEQUENCE [LARGE SCALE GENOMIC DNA]</scope>
    <source>
        <strain evidence="2 3">KSX58</strain>
    </source>
</reference>
<comment type="caution">
    <text evidence="2">The sequence shown here is derived from an EMBL/GenBank/DDBJ whole genome shotgun (WGS) entry which is preliminary data.</text>
</comment>
<keyword evidence="3" id="KW-1185">Reference proteome</keyword>
<name>A0ABD2W156_9HYME</name>
<feature type="region of interest" description="Disordered" evidence="1">
    <location>
        <begin position="1"/>
        <end position="35"/>
    </location>
</feature>
<evidence type="ECO:0000256" key="1">
    <source>
        <dbReference type="SAM" id="MobiDB-lite"/>
    </source>
</evidence>
<gene>
    <name evidence="2" type="ORF">TKK_018036</name>
</gene>